<dbReference type="GO" id="GO:0017038">
    <property type="term" value="P:protein import"/>
    <property type="evidence" value="ECO:0007669"/>
    <property type="project" value="TreeGrafter"/>
</dbReference>
<evidence type="ECO:0000256" key="4">
    <source>
        <dbReference type="ARBA" id="ARBA00022692"/>
    </source>
</evidence>
<keyword evidence="2 8" id="KW-0813">Transport</keyword>
<dbReference type="Proteomes" id="UP000292583">
    <property type="component" value="Unassembled WGS sequence"/>
</dbReference>
<keyword evidence="4 9" id="KW-0812">Transmembrane</keyword>
<comment type="similarity">
    <text evidence="8">Belongs to the exbB/tolQ family.</text>
</comment>
<evidence type="ECO:0000256" key="6">
    <source>
        <dbReference type="ARBA" id="ARBA00022989"/>
    </source>
</evidence>
<dbReference type="InterPro" id="IPR014172">
    <property type="entry name" value="TonB_ExbB_2"/>
</dbReference>
<keyword evidence="7 9" id="KW-0472">Membrane</keyword>
<keyword evidence="6 9" id="KW-1133">Transmembrane helix</keyword>
<sequence length="144" mass="16232">MEFLKNYIDLIIFVVLGFMAFIAFWCVVERILFFKKLNFKDYKNQEKFDDAISENLTTLYIIYSNAPYIGLLGTVIGIMITFYEMGLAGNIDVKSIVIGLSLALKATALGLLVAIPVLIAYNALLRKVSLLSNSFRISNENKDD</sequence>
<dbReference type="GO" id="GO:0005886">
    <property type="term" value="C:plasma membrane"/>
    <property type="evidence" value="ECO:0007669"/>
    <property type="project" value="UniProtKB-SubCell"/>
</dbReference>
<evidence type="ECO:0000313" key="12">
    <source>
        <dbReference type="Proteomes" id="UP000292583"/>
    </source>
</evidence>
<organism evidence="11 12">
    <name type="scientific">Campylobacter novaezeelandiae</name>
    <dbReference type="NCBI Taxonomy" id="2267891"/>
    <lineage>
        <taxon>Bacteria</taxon>
        <taxon>Pseudomonadati</taxon>
        <taxon>Campylobacterota</taxon>
        <taxon>Epsilonproteobacteria</taxon>
        <taxon>Campylobacterales</taxon>
        <taxon>Campylobacteraceae</taxon>
        <taxon>Campylobacter</taxon>
    </lineage>
</organism>
<comment type="subcellular location">
    <subcellularLocation>
        <location evidence="1">Cell inner membrane</location>
        <topology evidence="1">Multi-pass membrane protein</topology>
    </subcellularLocation>
    <subcellularLocation>
        <location evidence="8">Membrane</location>
        <topology evidence="8">Multi-pass membrane protein</topology>
    </subcellularLocation>
</comment>
<dbReference type="PANTHER" id="PTHR30625">
    <property type="entry name" value="PROTEIN TOLQ"/>
    <property type="match status" value="1"/>
</dbReference>
<proteinExistence type="inferred from homology"/>
<protein>
    <submittedName>
        <fullName evidence="11">TonB-system energizer ExbB</fullName>
    </submittedName>
</protein>
<evidence type="ECO:0000256" key="3">
    <source>
        <dbReference type="ARBA" id="ARBA00022475"/>
    </source>
</evidence>
<evidence type="ECO:0000256" key="5">
    <source>
        <dbReference type="ARBA" id="ARBA00022927"/>
    </source>
</evidence>
<feature type="transmembrane region" description="Helical" evidence="9">
    <location>
        <begin position="95"/>
        <end position="121"/>
    </location>
</feature>
<evidence type="ECO:0000256" key="7">
    <source>
        <dbReference type="ARBA" id="ARBA00023136"/>
    </source>
</evidence>
<keyword evidence="12" id="KW-1185">Reference proteome</keyword>
<evidence type="ECO:0000256" key="8">
    <source>
        <dbReference type="RuleBase" id="RU004057"/>
    </source>
</evidence>
<evidence type="ECO:0000313" key="11">
    <source>
        <dbReference type="EMBL" id="TBR82031.1"/>
    </source>
</evidence>
<dbReference type="Pfam" id="PF01618">
    <property type="entry name" value="MotA_ExbB"/>
    <property type="match status" value="1"/>
</dbReference>
<dbReference type="RefSeq" id="WP_131163975.1">
    <property type="nucleotide sequence ID" value="NZ_CP076657.1"/>
</dbReference>
<evidence type="ECO:0000259" key="10">
    <source>
        <dbReference type="Pfam" id="PF01618"/>
    </source>
</evidence>
<evidence type="ECO:0000256" key="9">
    <source>
        <dbReference type="SAM" id="Phobius"/>
    </source>
</evidence>
<evidence type="ECO:0000256" key="2">
    <source>
        <dbReference type="ARBA" id="ARBA00022448"/>
    </source>
</evidence>
<dbReference type="GO" id="GO:0055085">
    <property type="term" value="P:transmembrane transport"/>
    <property type="evidence" value="ECO:0007669"/>
    <property type="project" value="InterPro"/>
</dbReference>
<keyword evidence="5 8" id="KW-0653">Protein transport</keyword>
<evidence type="ECO:0000256" key="1">
    <source>
        <dbReference type="ARBA" id="ARBA00004429"/>
    </source>
</evidence>
<dbReference type="OrthoDB" id="9805133at2"/>
<dbReference type="InterPro" id="IPR002898">
    <property type="entry name" value="MotA_ExbB_proton_chnl"/>
</dbReference>
<dbReference type="InterPro" id="IPR050790">
    <property type="entry name" value="ExbB/TolQ_transport"/>
</dbReference>
<name>A0A4Q9JX46_9BACT</name>
<feature type="domain" description="MotA/TolQ/ExbB proton channel" evidence="10">
    <location>
        <begin position="48"/>
        <end position="135"/>
    </location>
</feature>
<comment type="caution">
    <text evidence="11">The sequence shown here is derived from an EMBL/GenBank/DDBJ whole genome shotgun (WGS) entry which is preliminary data.</text>
</comment>
<accession>A0A4Q9JX46</accession>
<reference evidence="11 12" key="1">
    <citation type="submission" date="2018-07" db="EMBL/GenBank/DDBJ databases">
        <title>Campylobacter zealandensis sp. nov., isolated from birds and water in New Zealand.</title>
        <authorList>
            <person name="Wilkinson D.A."/>
            <person name="Biggs P.J."/>
            <person name="French N.P."/>
            <person name="Midwinter A.C."/>
        </authorList>
    </citation>
    <scope>NUCLEOTIDE SEQUENCE [LARGE SCALE GENOMIC DNA]</scope>
    <source>
        <strain evidence="11 12">B423b</strain>
    </source>
</reference>
<dbReference type="EMBL" id="QPGR01000002">
    <property type="protein sequence ID" value="TBR82031.1"/>
    <property type="molecule type" value="Genomic_DNA"/>
</dbReference>
<feature type="transmembrane region" description="Helical" evidence="9">
    <location>
        <begin position="6"/>
        <end position="28"/>
    </location>
</feature>
<dbReference type="AlphaFoldDB" id="A0A4Q9JX46"/>
<keyword evidence="3" id="KW-1003">Cell membrane</keyword>
<feature type="transmembrane region" description="Helical" evidence="9">
    <location>
        <begin position="60"/>
        <end position="83"/>
    </location>
</feature>
<dbReference type="NCBIfam" id="TIGR02805">
    <property type="entry name" value="exbB2"/>
    <property type="match status" value="1"/>
</dbReference>
<dbReference type="PANTHER" id="PTHR30625:SF15">
    <property type="entry name" value="BIOPOLYMER TRANSPORT PROTEIN EXBB"/>
    <property type="match status" value="1"/>
</dbReference>
<gene>
    <name evidence="11" type="primary">exbB</name>
    <name evidence="11" type="ORF">DU473_01785</name>
</gene>